<keyword evidence="9 10" id="KW-0119">Carbohydrate metabolism</keyword>
<dbReference type="InterPro" id="IPR005849">
    <property type="entry name" value="GalP_Utransf_N"/>
</dbReference>
<evidence type="ECO:0000256" key="1">
    <source>
        <dbReference type="ARBA" id="ARBA00001107"/>
    </source>
</evidence>
<evidence type="ECO:0000256" key="6">
    <source>
        <dbReference type="ARBA" id="ARBA00022679"/>
    </source>
</evidence>
<dbReference type="Pfam" id="PF02744">
    <property type="entry name" value="GalP_UDP_tr_C"/>
    <property type="match status" value="1"/>
</dbReference>
<dbReference type="HOGENOM" id="CLU_047799_0_0_9"/>
<gene>
    <name evidence="10" type="primary">galT</name>
    <name evidence="13" type="ORF">GZ22_13795</name>
</gene>
<dbReference type="PANTHER" id="PTHR39191">
    <property type="entry name" value="GALACTOSE-1-PHOSPHATE URIDYLYLTRANSFERASE"/>
    <property type="match status" value="1"/>
</dbReference>
<dbReference type="GO" id="GO:0005737">
    <property type="term" value="C:cytoplasm"/>
    <property type="evidence" value="ECO:0007669"/>
    <property type="project" value="UniProtKB-SubCell"/>
</dbReference>
<evidence type="ECO:0000256" key="9">
    <source>
        <dbReference type="ARBA" id="ARBA00023277"/>
    </source>
</evidence>
<keyword evidence="8 10" id="KW-0299">Galactose metabolism</keyword>
<comment type="similarity">
    <text evidence="4 10">Belongs to the galactose-1-phosphate uridylyltransferase type 2 family.</text>
</comment>
<dbReference type="EMBL" id="CP008876">
    <property type="protein sequence ID" value="AIF67601.1"/>
    <property type="molecule type" value="Genomic_DNA"/>
</dbReference>
<dbReference type="NCBIfam" id="NF003629">
    <property type="entry name" value="PRK05270.1-2"/>
    <property type="match status" value="1"/>
</dbReference>
<feature type="domain" description="Galactose-1-phosphate uridyl transferase N-terminal" evidence="11">
    <location>
        <begin position="19"/>
        <end position="229"/>
    </location>
</feature>
<dbReference type="PROSITE" id="PS01163">
    <property type="entry name" value="GAL_P_UDP_TRANSF_II"/>
    <property type="match status" value="1"/>
</dbReference>
<evidence type="ECO:0000256" key="2">
    <source>
        <dbReference type="ARBA" id="ARBA00004496"/>
    </source>
</evidence>
<dbReference type="GeneID" id="34221080"/>
<dbReference type="NCBIfam" id="TIGR01239">
    <property type="entry name" value="galT_2"/>
    <property type="match status" value="1"/>
</dbReference>
<dbReference type="GO" id="GO:0008108">
    <property type="term" value="F:UDP-glucose:hexose-1-phosphate uridylyltransferase activity"/>
    <property type="evidence" value="ECO:0007669"/>
    <property type="project" value="UniProtKB-UniRule"/>
</dbReference>
<accession>A0A075LNC3</accession>
<evidence type="ECO:0000313" key="13">
    <source>
        <dbReference type="EMBL" id="AIF67601.1"/>
    </source>
</evidence>
<dbReference type="InterPro" id="IPR000766">
    <property type="entry name" value="GalP_uridyl_Trfase_II"/>
</dbReference>
<comment type="pathway">
    <text evidence="3 10">Carbohydrate metabolism; galactose metabolism.</text>
</comment>
<comment type="catalytic activity">
    <reaction evidence="1 10">
        <text>alpha-D-galactose 1-phosphate + UDP-alpha-D-glucose = alpha-D-glucose 1-phosphate + UDP-alpha-D-galactose</text>
        <dbReference type="Rhea" id="RHEA:13989"/>
        <dbReference type="ChEBI" id="CHEBI:58336"/>
        <dbReference type="ChEBI" id="CHEBI:58601"/>
        <dbReference type="ChEBI" id="CHEBI:58885"/>
        <dbReference type="ChEBI" id="CHEBI:66914"/>
        <dbReference type="EC" id="2.7.7.12"/>
    </reaction>
</comment>
<evidence type="ECO:0000259" key="11">
    <source>
        <dbReference type="Pfam" id="PF01087"/>
    </source>
</evidence>
<dbReference type="Pfam" id="PF01087">
    <property type="entry name" value="GalP_UDP_transf"/>
    <property type="match status" value="1"/>
</dbReference>
<name>A0A075LNC3_9BACI</name>
<evidence type="ECO:0000313" key="14">
    <source>
        <dbReference type="Proteomes" id="UP000027980"/>
    </source>
</evidence>
<keyword evidence="6 10" id="KW-0808">Transferase</keyword>
<feature type="domain" description="Galactose-1-phosphate uridyl transferase C-terminal" evidence="12">
    <location>
        <begin position="246"/>
        <end position="438"/>
    </location>
</feature>
<dbReference type="RefSeq" id="WP_038563393.1">
    <property type="nucleotide sequence ID" value="NZ_CP008876.1"/>
</dbReference>
<dbReference type="UniPathway" id="UPA00214"/>
<dbReference type="EC" id="2.7.7.12" evidence="10"/>
<dbReference type="PIRSF" id="PIRSF006005">
    <property type="entry name" value="GalT_BS"/>
    <property type="match status" value="1"/>
</dbReference>
<evidence type="ECO:0000256" key="3">
    <source>
        <dbReference type="ARBA" id="ARBA00004947"/>
    </source>
</evidence>
<evidence type="ECO:0000256" key="8">
    <source>
        <dbReference type="ARBA" id="ARBA00023144"/>
    </source>
</evidence>
<dbReference type="KEGG" id="tap:GZ22_13795"/>
<dbReference type="PANTHER" id="PTHR39191:SF1">
    <property type="entry name" value="DUF4922 DOMAIN-CONTAINING PROTEIN"/>
    <property type="match status" value="1"/>
</dbReference>
<evidence type="ECO:0000256" key="7">
    <source>
        <dbReference type="ARBA" id="ARBA00022695"/>
    </source>
</evidence>
<dbReference type="Proteomes" id="UP000027980">
    <property type="component" value="Chromosome"/>
</dbReference>
<keyword evidence="7 10" id="KW-0548">Nucleotidyltransferase</keyword>
<dbReference type="GO" id="GO:0006012">
    <property type="term" value="P:galactose metabolic process"/>
    <property type="evidence" value="ECO:0007669"/>
    <property type="project" value="UniProtKB-UniRule"/>
</dbReference>
<protein>
    <recommendedName>
        <fullName evidence="10">Galactose-1-phosphate uridylyltransferase</fullName>
        <shortName evidence="10">Gal-1-P uridylyltransferase</shortName>
        <ecNumber evidence="10">2.7.7.12</ecNumber>
    </recommendedName>
    <alternativeName>
        <fullName evidence="10">UDP-glucose--hexose-1-phosphate uridylyltransferase</fullName>
    </alternativeName>
</protein>
<comment type="subcellular location">
    <subcellularLocation>
        <location evidence="2 10">Cytoplasm</location>
    </subcellularLocation>
</comment>
<proteinExistence type="inferred from homology"/>
<dbReference type="HAMAP" id="MF_00571">
    <property type="entry name" value="GalP_UDP_trans"/>
    <property type="match status" value="1"/>
</dbReference>
<dbReference type="InterPro" id="IPR023425">
    <property type="entry name" value="GalP_uridyl_Trfase_II_CS"/>
</dbReference>
<evidence type="ECO:0000256" key="4">
    <source>
        <dbReference type="ARBA" id="ARBA00008706"/>
    </source>
</evidence>
<reference evidence="13 14" key="1">
    <citation type="submission" date="2014-07" db="EMBL/GenBank/DDBJ databases">
        <title>Complete genome sequence of a moderately halophilic bacterium Terribacillus aidingensis MP602, isolated from Cryptomeria fortunei in Tianmu mountain in China.</title>
        <authorList>
            <person name="Wang Y."/>
            <person name="Lu P."/>
            <person name="Zhang L."/>
        </authorList>
    </citation>
    <scope>NUCLEOTIDE SEQUENCE [LARGE SCALE GENOMIC DNA]</scope>
    <source>
        <strain evidence="13 14">MP602</strain>
    </source>
</reference>
<keyword evidence="5 10" id="KW-0963">Cytoplasm</keyword>
<dbReference type="AlphaFoldDB" id="A0A075LNC3"/>
<evidence type="ECO:0000256" key="5">
    <source>
        <dbReference type="ARBA" id="ARBA00022490"/>
    </source>
</evidence>
<sequence length="497" mass="57719">MIYSDIESLLEQTCKEDLIQERDIIYVRNQVMHLLKMTTYPEHKILTSSDSIPDLVDRIIEYAVKEDIIDNILDEKEMLAASLMNCFMPRPSTVQTLFEGYYKKSPEQATDYFYNLSKNSNYIQMNRIKKNISYKAQTEYGEMDITINLSKPEKDPEQIKRERMTKQDNSYPLCVLCKENEGYAGRVGYPARSNHRVIELSLGEEKWFFQYSPYVYYDEHSIVLSEEHRDMKINADAFRRLLEFVEKFPHYFIGSNADLPIVGGSILSHDHYQAGRYTFAMTNAEERYTFPIHAHPDVSAAVLNWPLTVIRLKADDQEKLAKAAESILAFWRDYDDEDASILSFTDDTPHNTITPIARMRDDLYEMDLVLRNNRTTATHPLGIFHPHADVHHIKKENIGLIEVMGLAVLPPRLATELETIYKFLAGKADEVDAPHEEWAQELRKKHGFLHNEQYAKEVVQKELGQKFVRVLEDAGVFKDDKALQRFITKLNQKVVSS</sequence>
<evidence type="ECO:0000256" key="10">
    <source>
        <dbReference type="HAMAP-Rule" id="MF_00571"/>
    </source>
</evidence>
<dbReference type="InterPro" id="IPR005850">
    <property type="entry name" value="GalP_Utransf_C"/>
</dbReference>
<dbReference type="OrthoDB" id="2293at2"/>
<organism evidence="13 14">
    <name type="scientific">Terribacillus saccharophilus</name>
    <dbReference type="NCBI Taxonomy" id="361277"/>
    <lineage>
        <taxon>Bacteria</taxon>
        <taxon>Bacillati</taxon>
        <taxon>Bacillota</taxon>
        <taxon>Bacilli</taxon>
        <taxon>Bacillales</taxon>
        <taxon>Bacillaceae</taxon>
        <taxon>Terribacillus</taxon>
    </lineage>
</organism>
<evidence type="ECO:0000259" key="12">
    <source>
        <dbReference type="Pfam" id="PF02744"/>
    </source>
</evidence>